<gene>
    <name evidence="1" type="ordered locus">Rsph17025_0098</name>
</gene>
<accession>A4WNP5</accession>
<protein>
    <submittedName>
        <fullName evidence="1">Uncharacterized protein</fullName>
    </submittedName>
</protein>
<sequence>MWASGLAPHLAVDGAAIGPLSLYARPITVEPLGKGTIPARNASMNDQEDLLIGRIEAAGDVAHRLGVAMASFTTLEFLMVLICAAALGECTEGPMKKSWVICNTIRSAGTRCNLIRDLVRVSDLPDDVRNQLASLLVSIGALNAKRNAYAHGIWEGNLAGHARLTETNAQNGRVGLPRAVTAAELEDFILNIRRTAGAVANVLKVEVQALAGTPTA</sequence>
<reference evidence="1" key="1">
    <citation type="submission" date="2007-04" db="EMBL/GenBank/DDBJ databases">
        <title>Complete sequence of chromosome of Rhodobacter sphaeroides ATCC 17025.</title>
        <authorList>
            <consortium name="US DOE Joint Genome Institute"/>
            <person name="Copeland A."/>
            <person name="Lucas S."/>
            <person name="Lapidus A."/>
            <person name="Barry K."/>
            <person name="Detter J.C."/>
            <person name="Glavina del Rio T."/>
            <person name="Hammon N."/>
            <person name="Israni S."/>
            <person name="Dalin E."/>
            <person name="Tice H."/>
            <person name="Pitluck S."/>
            <person name="Chertkov O."/>
            <person name="Brettin T."/>
            <person name="Bruce D."/>
            <person name="Han C."/>
            <person name="Schmutz J."/>
            <person name="Larimer F."/>
            <person name="Land M."/>
            <person name="Hauser L."/>
            <person name="Kyrpides N."/>
            <person name="Kim E."/>
            <person name="Richardson P."/>
            <person name="Mackenzie C."/>
            <person name="Choudhary M."/>
            <person name="Donohue T.J."/>
            <person name="Kaplan S."/>
        </authorList>
    </citation>
    <scope>NUCLEOTIDE SEQUENCE [LARGE SCALE GENOMIC DNA]</scope>
    <source>
        <strain evidence="1">ATCC 17025</strain>
    </source>
</reference>
<dbReference type="KEGG" id="rsq:Rsph17025_0098"/>
<dbReference type="HOGENOM" id="CLU_1276792_0_0_5"/>
<evidence type="ECO:0000313" key="1">
    <source>
        <dbReference type="EMBL" id="ABP69009.1"/>
    </source>
</evidence>
<name>A4WNP5_CERS5</name>
<proteinExistence type="predicted"/>
<dbReference type="AlphaFoldDB" id="A4WNP5"/>
<organism evidence="1">
    <name type="scientific">Cereibacter sphaeroides (strain ATCC 17025 / ATH 2.4.3)</name>
    <name type="common">Rhodobacter sphaeroides</name>
    <dbReference type="NCBI Taxonomy" id="349102"/>
    <lineage>
        <taxon>Bacteria</taxon>
        <taxon>Pseudomonadati</taxon>
        <taxon>Pseudomonadota</taxon>
        <taxon>Alphaproteobacteria</taxon>
        <taxon>Rhodobacterales</taxon>
        <taxon>Paracoccaceae</taxon>
        <taxon>Cereibacter</taxon>
    </lineage>
</organism>
<dbReference type="EMBL" id="CP000661">
    <property type="protein sequence ID" value="ABP69009.1"/>
    <property type="molecule type" value="Genomic_DNA"/>
</dbReference>